<dbReference type="AlphaFoldDB" id="A0A9R1UET1"/>
<name>A0A9R1UET1_LACSA</name>
<dbReference type="EMBL" id="NBSK02000009">
    <property type="protein sequence ID" value="KAJ0185819.1"/>
    <property type="molecule type" value="Genomic_DNA"/>
</dbReference>
<evidence type="ECO:0000313" key="1">
    <source>
        <dbReference type="EMBL" id="KAJ0185819.1"/>
    </source>
</evidence>
<proteinExistence type="predicted"/>
<keyword evidence="2" id="KW-1185">Reference proteome</keyword>
<gene>
    <name evidence="1" type="ORF">LSAT_V11C900469490</name>
</gene>
<reference evidence="1 2" key="1">
    <citation type="journal article" date="2017" name="Nat. Commun.">
        <title>Genome assembly with in vitro proximity ligation data and whole-genome triplication in lettuce.</title>
        <authorList>
            <person name="Reyes-Chin-Wo S."/>
            <person name="Wang Z."/>
            <person name="Yang X."/>
            <person name="Kozik A."/>
            <person name="Arikit S."/>
            <person name="Song C."/>
            <person name="Xia L."/>
            <person name="Froenicke L."/>
            <person name="Lavelle D.O."/>
            <person name="Truco M.J."/>
            <person name="Xia R."/>
            <person name="Zhu S."/>
            <person name="Xu C."/>
            <person name="Xu H."/>
            <person name="Xu X."/>
            <person name="Cox K."/>
            <person name="Korf I."/>
            <person name="Meyers B.C."/>
            <person name="Michelmore R.W."/>
        </authorList>
    </citation>
    <scope>NUCLEOTIDE SEQUENCE [LARGE SCALE GENOMIC DNA]</scope>
    <source>
        <strain evidence="2">cv. Salinas</strain>
        <tissue evidence="1">Seedlings</tissue>
    </source>
</reference>
<evidence type="ECO:0000313" key="2">
    <source>
        <dbReference type="Proteomes" id="UP000235145"/>
    </source>
</evidence>
<dbReference type="Proteomes" id="UP000235145">
    <property type="component" value="Unassembled WGS sequence"/>
</dbReference>
<sequence>MKSKYLYEDLTHRSLVQKKIGAQEVEGHGIERVEKLTIELCALALEVAKGKLCDSNRNLNGEANLKKGILPPNLGGKLFQETPPNIMLIVRGLYPHR</sequence>
<accession>A0A9R1UET1</accession>
<organism evidence="1 2">
    <name type="scientific">Lactuca sativa</name>
    <name type="common">Garden lettuce</name>
    <dbReference type="NCBI Taxonomy" id="4236"/>
    <lineage>
        <taxon>Eukaryota</taxon>
        <taxon>Viridiplantae</taxon>
        <taxon>Streptophyta</taxon>
        <taxon>Embryophyta</taxon>
        <taxon>Tracheophyta</taxon>
        <taxon>Spermatophyta</taxon>
        <taxon>Magnoliopsida</taxon>
        <taxon>eudicotyledons</taxon>
        <taxon>Gunneridae</taxon>
        <taxon>Pentapetalae</taxon>
        <taxon>asterids</taxon>
        <taxon>campanulids</taxon>
        <taxon>Asterales</taxon>
        <taxon>Asteraceae</taxon>
        <taxon>Cichorioideae</taxon>
        <taxon>Cichorieae</taxon>
        <taxon>Lactucinae</taxon>
        <taxon>Lactuca</taxon>
    </lineage>
</organism>
<protein>
    <submittedName>
        <fullName evidence="1">Uncharacterized protein</fullName>
    </submittedName>
</protein>
<comment type="caution">
    <text evidence="1">The sequence shown here is derived from an EMBL/GenBank/DDBJ whole genome shotgun (WGS) entry which is preliminary data.</text>
</comment>